<keyword evidence="5" id="KW-0813">Transport</keyword>
<feature type="transmembrane region" description="Helical" evidence="17">
    <location>
        <begin position="85"/>
        <end position="107"/>
    </location>
</feature>
<evidence type="ECO:0000256" key="11">
    <source>
        <dbReference type="ARBA" id="ARBA00022989"/>
    </source>
</evidence>
<evidence type="ECO:0000256" key="15">
    <source>
        <dbReference type="ARBA" id="ARBA00047816"/>
    </source>
</evidence>
<dbReference type="SUPFAM" id="SSF46626">
    <property type="entry name" value="Cytochrome c"/>
    <property type="match status" value="1"/>
</dbReference>
<dbReference type="Gene3D" id="2.60.40.420">
    <property type="entry name" value="Cupredoxins - blue copper proteins"/>
    <property type="match status" value="1"/>
</dbReference>
<evidence type="ECO:0000256" key="3">
    <source>
        <dbReference type="ARBA" id="ARBA00007866"/>
    </source>
</evidence>
<dbReference type="InterPro" id="IPR001505">
    <property type="entry name" value="Copper_CuA"/>
</dbReference>
<evidence type="ECO:0000256" key="12">
    <source>
        <dbReference type="ARBA" id="ARBA00023004"/>
    </source>
</evidence>
<keyword evidence="13" id="KW-0186">Copper</keyword>
<protein>
    <recommendedName>
        <fullName evidence="4">cytochrome-c oxidase</fullName>
        <ecNumber evidence="4">7.1.1.9</ecNumber>
    </recommendedName>
</protein>
<evidence type="ECO:0000256" key="1">
    <source>
        <dbReference type="ARBA" id="ARBA00004141"/>
    </source>
</evidence>
<reference evidence="20 21" key="1">
    <citation type="journal article" date="2019" name="Int. J. Syst. Evol. Microbiol.">
        <title>The Draft Whole-Genome Sequence of the Antibiotic Producer Empedobacter haloabium ATCC 31962 Provides Indications for Its Taxonomic Reclassification.</title>
        <authorList>
            <person name="Miess H."/>
            <person name="Arlt P."/>
            <person name="Apel A.K."/>
            <person name="Weber T."/>
            <person name="Nieselt K."/>
            <person name="Hanssen F."/>
            <person name="Czemmel S."/>
            <person name="Nahnsen S."/>
            <person name="Gross H."/>
        </authorList>
    </citation>
    <scope>NUCLEOTIDE SEQUENCE [LARGE SCALE GENOMIC DNA]</scope>
    <source>
        <strain evidence="20 21">ATCC 31962</strain>
    </source>
</reference>
<dbReference type="Pfam" id="PF00034">
    <property type="entry name" value="Cytochrom_C"/>
    <property type="match status" value="1"/>
</dbReference>
<dbReference type="Pfam" id="PF00116">
    <property type="entry name" value="COX2"/>
    <property type="match status" value="1"/>
</dbReference>
<comment type="similarity">
    <text evidence="3">Belongs to the cytochrome c oxidase subunit 2 family.</text>
</comment>
<keyword evidence="6 16" id="KW-0349">Heme</keyword>
<keyword evidence="12 16" id="KW-0408">Iron</keyword>
<dbReference type="EC" id="7.1.1.9" evidence="4"/>
<evidence type="ECO:0000256" key="5">
    <source>
        <dbReference type="ARBA" id="ARBA00022448"/>
    </source>
</evidence>
<organism evidence="20 21">
    <name type="scientific">[Empedobacter] haloabium</name>
    <dbReference type="NCBI Taxonomy" id="592317"/>
    <lineage>
        <taxon>Bacteria</taxon>
        <taxon>Pseudomonadati</taxon>
        <taxon>Pseudomonadota</taxon>
        <taxon>Betaproteobacteria</taxon>
        <taxon>Burkholderiales</taxon>
        <taxon>Oxalobacteraceae</taxon>
        <taxon>Telluria group</taxon>
        <taxon>Telluria group incertae sedis</taxon>
    </lineage>
</organism>
<evidence type="ECO:0000259" key="19">
    <source>
        <dbReference type="PROSITE" id="PS51007"/>
    </source>
</evidence>
<dbReference type="CDD" id="cd13919">
    <property type="entry name" value="CuRO_HCO_II_like_5"/>
    <property type="match status" value="1"/>
</dbReference>
<evidence type="ECO:0000256" key="13">
    <source>
        <dbReference type="ARBA" id="ARBA00023008"/>
    </source>
</evidence>
<keyword evidence="10" id="KW-0249">Electron transport</keyword>
<evidence type="ECO:0000256" key="17">
    <source>
        <dbReference type="SAM" id="Phobius"/>
    </source>
</evidence>
<keyword evidence="14 17" id="KW-0472">Membrane</keyword>
<dbReference type="InterPro" id="IPR002429">
    <property type="entry name" value="CcO_II-like_C"/>
</dbReference>
<dbReference type="InterPro" id="IPR036257">
    <property type="entry name" value="Cyt_c_oxidase_su2_TM_sf"/>
</dbReference>
<accession>A0ABZ1UFZ8</accession>
<dbReference type="PROSITE" id="PS51007">
    <property type="entry name" value="CYTC"/>
    <property type="match status" value="1"/>
</dbReference>
<feature type="domain" description="Cytochrome c" evidence="19">
    <location>
        <begin position="273"/>
        <end position="366"/>
    </location>
</feature>
<evidence type="ECO:0000259" key="18">
    <source>
        <dbReference type="PROSITE" id="PS50857"/>
    </source>
</evidence>
<keyword evidence="9" id="KW-1278">Translocase</keyword>
<dbReference type="PANTHER" id="PTHR22888:SF9">
    <property type="entry name" value="CYTOCHROME C OXIDASE SUBUNIT 2"/>
    <property type="match status" value="1"/>
</dbReference>
<comment type="subcellular location">
    <subcellularLocation>
        <location evidence="1">Membrane</location>
        <topology evidence="1">Multi-pass membrane protein</topology>
    </subcellularLocation>
    <subcellularLocation>
        <location evidence="2">Periplasm</location>
    </subcellularLocation>
</comment>
<evidence type="ECO:0000256" key="2">
    <source>
        <dbReference type="ARBA" id="ARBA00004418"/>
    </source>
</evidence>
<dbReference type="InterPro" id="IPR036909">
    <property type="entry name" value="Cyt_c-like_dom_sf"/>
</dbReference>
<dbReference type="PROSITE" id="PS50857">
    <property type="entry name" value="COX2_CUA"/>
    <property type="match status" value="1"/>
</dbReference>
<keyword evidence="7 17" id="KW-0812">Transmembrane</keyword>
<evidence type="ECO:0000256" key="8">
    <source>
        <dbReference type="ARBA" id="ARBA00022723"/>
    </source>
</evidence>
<evidence type="ECO:0000313" key="20">
    <source>
        <dbReference type="EMBL" id="WUR11494.1"/>
    </source>
</evidence>
<sequence>MTTAVAISLVLIAIGALAFHVASPWWLTPIASNWHAMDDALMLTFAITGVAFVVLHLFIAYTVVRYRHRAGHRASAAHGNRKLEWWLIGLTSLGIVGLLAPGLTVYARLIDPPRDALRFEVMGQQWQWHYRLPGRDGRLGAADVRFIQASNPFGMDPRDPYGQDDVLVDGQELHLPVGRPALAQLRAQDVLHDFYVPQFRTRMNMVPGMVTHFWFTPERPGRYEVLCAQLCGVGHSTMRSAVVVETAAAYAAWLARQPTFGGQGPGGIGGPPEEGKQGRLLAQSKGCAACHSVDGSVRVGPSWKGLYGSLRRFEGGQELRVDEAYLRQSIQVPQAHIVQGYPPVMPPGQVSDAELAALVEYIRSLQ</sequence>
<evidence type="ECO:0000256" key="14">
    <source>
        <dbReference type="ARBA" id="ARBA00023136"/>
    </source>
</evidence>
<dbReference type="EMBL" id="CP136508">
    <property type="protein sequence ID" value="WUR11494.1"/>
    <property type="molecule type" value="Genomic_DNA"/>
</dbReference>
<keyword evidence="21" id="KW-1185">Reference proteome</keyword>
<proteinExistence type="inferred from homology"/>
<dbReference type="InterPro" id="IPR045187">
    <property type="entry name" value="CcO_II"/>
</dbReference>
<evidence type="ECO:0000313" key="21">
    <source>
        <dbReference type="Proteomes" id="UP000321323"/>
    </source>
</evidence>
<evidence type="ECO:0000256" key="4">
    <source>
        <dbReference type="ARBA" id="ARBA00012949"/>
    </source>
</evidence>
<dbReference type="Proteomes" id="UP000321323">
    <property type="component" value="Chromosome"/>
</dbReference>
<evidence type="ECO:0000256" key="7">
    <source>
        <dbReference type="ARBA" id="ARBA00022692"/>
    </source>
</evidence>
<dbReference type="PRINTS" id="PR01166">
    <property type="entry name" value="CYCOXIDASEII"/>
</dbReference>
<evidence type="ECO:0000256" key="9">
    <source>
        <dbReference type="ARBA" id="ARBA00022967"/>
    </source>
</evidence>
<dbReference type="InterPro" id="IPR009056">
    <property type="entry name" value="Cyt_c-like_dom"/>
</dbReference>
<evidence type="ECO:0000256" key="16">
    <source>
        <dbReference type="PROSITE-ProRule" id="PRU00433"/>
    </source>
</evidence>
<dbReference type="PANTHER" id="PTHR22888">
    <property type="entry name" value="CYTOCHROME C OXIDASE, SUBUNIT II"/>
    <property type="match status" value="1"/>
</dbReference>
<dbReference type="InterPro" id="IPR008972">
    <property type="entry name" value="Cupredoxin"/>
</dbReference>
<gene>
    <name evidence="20" type="ORF">E7V67_017485</name>
</gene>
<evidence type="ECO:0000256" key="10">
    <source>
        <dbReference type="ARBA" id="ARBA00022982"/>
    </source>
</evidence>
<dbReference type="SUPFAM" id="SSF49503">
    <property type="entry name" value="Cupredoxins"/>
    <property type="match status" value="1"/>
</dbReference>
<dbReference type="PROSITE" id="PS00078">
    <property type="entry name" value="COX2"/>
    <property type="match status" value="1"/>
</dbReference>
<feature type="domain" description="Cytochrome oxidase subunit II copper A binding" evidence="18">
    <location>
        <begin position="114"/>
        <end position="256"/>
    </location>
</feature>
<feature type="transmembrane region" description="Helical" evidence="17">
    <location>
        <begin position="42"/>
        <end position="64"/>
    </location>
</feature>
<keyword evidence="8 16" id="KW-0479">Metal-binding</keyword>
<comment type="catalytic activity">
    <reaction evidence="15">
        <text>4 Fe(II)-[cytochrome c] + O2 + 8 H(+)(in) = 4 Fe(III)-[cytochrome c] + 2 H2O + 4 H(+)(out)</text>
        <dbReference type="Rhea" id="RHEA:11436"/>
        <dbReference type="Rhea" id="RHEA-COMP:10350"/>
        <dbReference type="Rhea" id="RHEA-COMP:14399"/>
        <dbReference type="ChEBI" id="CHEBI:15377"/>
        <dbReference type="ChEBI" id="CHEBI:15378"/>
        <dbReference type="ChEBI" id="CHEBI:15379"/>
        <dbReference type="ChEBI" id="CHEBI:29033"/>
        <dbReference type="ChEBI" id="CHEBI:29034"/>
        <dbReference type="EC" id="7.1.1.9"/>
    </reaction>
</comment>
<keyword evidence="11 17" id="KW-1133">Transmembrane helix</keyword>
<dbReference type="Gene3D" id="1.10.287.90">
    <property type="match status" value="1"/>
</dbReference>
<dbReference type="Gene3D" id="1.10.760.10">
    <property type="entry name" value="Cytochrome c-like domain"/>
    <property type="match status" value="1"/>
</dbReference>
<name>A0ABZ1UFZ8_9BURK</name>
<evidence type="ECO:0000256" key="6">
    <source>
        <dbReference type="ARBA" id="ARBA00022617"/>
    </source>
</evidence>